<comment type="caution">
    <text evidence="4">The sequence shown here is derived from an EMBL/GenBank/DDBJ whole genome shotgun (WGS) entry which is preliminary data.</text>
</comment>
<dbReference type="AlphaFoldDB" id="A0A2A4CJA9"/>
<dbReference type="GO" id="GO:0016747">
    <property type="term" value="F:acyltransferase activity, transferring groups other than amino-acyl groups"/>
    <property type="evidence" value="ECO:0007669"/>
    <property type="project" value="InterPro"/>
</dbReference>
<dbReference type="InterPro" id="IPR000182">
    <property type="entry name" value="GNAT_dom"/>
</dbReference>
<accession>A0A2A4CJA9</accession>
<dbReference type="Gene3D" id="3.40.630.30">
    <property type="match status" value="1"/>
</dbReference>
<dbReference type="PANTHER" id="PTHR43420">
    <property type="entry name" value="ACETYLTRANSFERASE"/>
    <property type="match status" value="1"/>
</dbReference>
<dbReference type="PROSITE" id="PS51186">
    <property type="entry name" value="GNAT"/>
    <property type="match status" value="1"/>
</dbReference>
<keyword evidence="1 4" id="KW-0808">Transferase</keyword>
<evidence type="ECO:0000313" key="4">
    <source>
        <dbReference type="EMBL" id="PCD76113.1"/>
    </source>
</evidence>
<dbReference type="OrthoDB" id="273614at2"/>
<gene>
    <name evidence="4" type="ORF">CLN94_11485</name>
</gene>
<keyword evidence="2" id="KW-0012">Acyltransferase</keyword>
<evidence type="ECO:0000256" key="2">
    <source>
        <dbReference type="ARBA" id="ARBA00023315"/>
    </source>
</evidence>
<dbReference type="InterPro" id="IPR050680">
    <property type="entry name" value="YpeA/RimI_acetyltransf"/>
</dbReference>
<protein>
    <submittedName>
        <fullName evidence="4">N-acetyltransferase</fullName>
    </submittedName>
</protein>
<dbReference type="InterPro" id="IPR016181">
    <property type="entry name" value="Acyl_CoA_acyltransferase"/>
</dbReference>
<sequence>MQLRPGLAPAHRAAAARLYWAAFGAKLGRVLGPEPLALRFIAQVIDESHAVSALSPDGALIGIIGFRTHQGTFVGGGLGDLQAVYGRWGGAWRFAALASLAFDGERRAMMVDGVAVAPEWRGAGIGARLIEAACAEAEARGFSHLRLDVVDENPRARALYDRLGFQVERRRRPILSGRLFGFAGASVMQRDLGARP</sequence>
<keyword evidence="5" id="KW-1185">Reference proteome</keyword>
<dbReference type="SUPFAM" id="SSF55729">
    <property type="entry name" value="Acyl-CoA N-acyltransferases (Nat)"/>
    <property type="match status" value="1"/>
</dbReference>
<evidence type="ECO:0000313" key="5">
    <source>
        <dbReference type="Proteomes" id="UP000243507"/>
    </source>
</evidence>
<dbReference type="EMBL" id="NTJD01000008">
    <property type="protein sequence ID" value="PCD76113.1"/>
    <property type="molecule type" value="Genomic_DNA"/>
</dbReference>
<feature type="domain" description="N-acetyltransferase" evidence="3">
    <location>
        <begin position="1"/>
        <end position="193"/>
    </location>
</feature>
<dbReference type="Proteomes" id="UP000243507">
    <property type="component" value="Unassembled WGS sequence"/>
</dbReference>
<name>A0A2A4CJA9_9RHOB</name>
<reference evidence="4 5" key="1">
    <citation type="submission" date="2017-09" db="EMBL/GenBank/DDBJ databases">
        <title>A multilocus sequence analysis scheme for characterization of bacteria in the genus Thioclava.</title>
        <authorList>
            <person name="Liu Y."/>
            <person name="Shao Z."/>
        </authorList>
    </citation>
    <scope>NUCLEOTIDE SEQUENCE [LARGE SCALE GENOMIC DNA]</scope>
    <source>
        <strain evidence="4 5">CAU 1312</strain>
    </source>
</reference>
<dbReference type="Pfam" id="PF00583">
    <property type="entry name" value="Acetyltransf_1"/>
    <property type="match status" value="1"/>
</dbReference>
<evidence type="ECO:0000256" key="1">
    <source>
        <dbReference type="ARBA" id="ARBA00022679"/>
    </source>
</evidence>
<dbReference type="CDD" id="cd04301">
    <property type="entry name" value="NAT_SF"/>
    <property type="match status" value="1"/>
</dbReference>
<proteinExistence type="predicted"/>
<organism evidence="4 5">
    <name type="scientific">Pseudothioclava arenosa</name>
    <dbReference type="NCBI Taxonomy" id="1795308"/>
    <lineage>
        <taxon>Bacteria</taxon>
        <taxon>Pseudomonadati</taxon>
        <taxon>Pseudomonadota</taxon>
        <taxon>Alphaproteobacteria</taxon>
        <taxon>Rhodobacterales</taxon>
        <taxon>Paracoccaceae</taxon>
        <taxon>Pseudothioclava</taxon>
    </lineage>
</organism>
<evidence type="ECO:0000259" key="3">
    <source>
        <dbReference type="PROSITE" id="PS51186"/>
    </source>
</evidence>